<dbReference type="OrthoDB" id="9783227at2"/>
<dbReference type="InterPro" id="IPR011701">
    <property type="entry name" value="MFS"/>
</dbReference>
<protein>
    <submittedName>
        <fullName evidence="10">Putative arabinose efflux permease, MFS family</fullName>
    </submittedName>
</protein>
<evidence type="ECO:0000259" key="9">
    <source>
        <dbReference type="PROSITE" id="PS50850"/>
    </source>
</evidence>
<keyword evidence="6 8" id="KW-1133">Transmembrane helix</keyword>
<dbReference type="Proteomes" id="UP000187344">
    <property type="component" value="Unassembled WGS sequence"/>
</dbReference>
<feature type="transmembrane region" description="Helical" evidence="8">
    <location>
        <begin position="280"/>
        <end position="300"/>
    </location>
</feature>
<name>A0A1R0F8V1_9HYPH</name>
<feature type="transmembrane region" description="Helical" evidence="8">
    <location>
        <begin position="56"/>
        <end position="78"/>
    </location>
</feature>
<organism evidence="10 11">
    <name type="scientific">Bartonella apis</name>
    <dbReference type="NCBI Taxonomy" id="1686310"/>
    <lineage>
        <taxon>Bacteria</taxon>
        <taxon>Pseudomonadati</taxon>
        <taxon>Pseudomonadota</taxon>
        <taxon>Alphaproteobacteria</taxon>
        <taxon>Hyphomicrobiales</taxon>
        <taxon>Bartonellaceae</taxon>
        <taxon>Bartonella</taxon>
    </lineage>
</organism>
<feature type="transmembrane region" description="Helical" evidence="8">
    <location>
        <begin position="114"/>
        <end position="133"/>
    </location>
</feature>
<feature type="transmembrane region" description="Helical" evidence="8">
    <location>
        <begin position="400"/>
        <end position="420"/>
    </location>
</feature>
<keyword evidence="2" id="KW-0813">Transport</keyword>
<dbReference type="Gene3D" id="1.20.1250.20">
    <property type="entry name" value="MFS general substrate transporter like domains"/>
    <property type="match status" value="1"/>
</dbReference>
<dbReference type="PANTHER" id="PTHR43528:SF3">
    <property type="entry name" value="CITRATE-PROTON SYMPORTER"/>
    <property type="match status" value="1"/>
</dbReference>
<dbReference type="AlphaFoldDB" id="A0A1R0F8V1"/>
<feature type="transmembrane region" description="Helical" evidence="8">
    <location>
        <begin position="333"/>
        <end position="359"/>
    </location>
</feature>
<evidence type="ECO:0000256" key="4">
    <source>
        <dbReference type="ARBA" id="ARBA00022692"/>
    </source>
</evidence>
<evidence type="ECO:0000256" key="5">
    <source>
        <dbReference type="ARBA" id="ARBA00022847"/>
    </source>
</evidence>
<feature type="transmembrane region" description="Helical" evidence="8">
    <location>
        <begin position="371"/>
        <end position="394"/>
    </location>
</feature>
<accession>A0A1R0F8V1</accession>
<feature type="transmembrane region" description="Helical" evidence="8">
    <location>
        <begin position="241"/>
        <end position="260"/>
    </location>
</feature>
<dbReference type="SUPFAM" id="SSF103473">
    <property type="entry name" value="MFS general substrate transporter"/>
    <property type="match status" value="1"/>
</dbReference>
<evidence type="ECO:0000256" key="2">
    <source>
        <dbReference type="ARBA" id="ARBA00022448"/>
    </source>
</evidence>
<dbReference type="Pfam" id="PF07690">
    <property type="entry name" value="MFS_1"/>
    <property type="match status" value="1"/>
</dbReference>
<feature type="domain" description="Major facilitator superfamily (MFS) profile" evidence="9">
    <location>
        <begin position="18"/>
        <end position="427"/>
    </location>
</feature>
<reference evidence="10 11" key="1">
    <citation type="submission" date="2016-12" db="EMBL/GenBank/DDBJ databases">
        <title>Comparative genomics of Bartonella apis.</title>
        <authorList>
            <person name="Engel P."/>
        </authorList>
    </citation>
    <scope>NUCLEOTIDE SEQUENCE [LARGE SCALE GENOMIC DNA]</scope>
    <source>
        <strain evidence="10 11">PEB0149</strain>
    </source>
</reference>
<dbReference type="GeneID" id="92991821"/>
<dbReference type="EMBL" id="LXYT01000002">
    <property type="protein sequence ID" value="OLY43387.1"/>
    <property type="molecule type" value="Genomic_DNA"/>
</dbReference>
<dbReference type="PROSITE" id="PS50850">
    <property type="entry name" value="MFS"/>
    <property type="match status" value="1"/>
</dbReference>
<proteinExistence type="predicted"/>
<keyword evidence="11" id="KW-1185">Reference proteome</keyword>
<comment type="subcellular location">
    <subcellularLocation>
        <location evidence="1">Cell membrane</location>
        <topology evidence="1">Multi-pass membrane protein</topology>
    </subcellularLocation>
</comment>
<dbReference type="PANTHER" id="PTHR43528">
    <property type="entry name" value="ALPHA-KETOGLUTARATE PERMEASE"/>
    <property type="match status" value="1"/>
</dbReference>
<dbReference type="GO" id="GO:0005886">
    <property type="term" value="C:plasma membrane"/>
    <property type="evidence" value="ECO:0007669"/>
    <property type="project" value="UniProtKB-SubCell"/>
</dbReference>
<evidence type="ECO:0000256" key="8">
    <source>
        <dbReference type="SAM" id="Phobius"/>
    </source>
</evidence>
<keyword evidence="7 8" id="KW-0472">Membrane</keyword>
<gene>
    <name evidence="10" type="ORF">PEB0149_008130</name>
</gene>
<keyword evidence="4 8" id="KW-0812">Transmembrane</keyword>
<evidence type="ECO:0000256" key="1">
    <source>
        <dbReference type="ARBA" id="ARBA00004651"/>
    </source>
</evidence>
<evidence type="ECO:0000256" key="6">
    <source>
        <dbReference type="ARBA" id="ARBA00022989"/>
    </source>
</evidence>
<dbReference type="GO" id="GO:0015293">
    <property type="term" value="F:symporter activity"/>
    <property type="evidence" value="ECO:0007669"/>
    <property type="project" value="UniProtKB-KW"/>
</dbReference>
<feature type="transmembrane region" description="Helical" evidence="8">
    <location>
        <begin position="307"/>
        <end position="327"/>
    </location>
</feature>
<feature type="transmembrane region" description="Helical" evidence="8">
    <location>
        <begin position="190"/>
        <end position="209"/>
    </location>
</feature>
<feature type="transmembrane region" description="Helical" evidence="8">
    <location>
        <begin position="20"/>
        <end position="44"/>
    </location>
</feature>
<feature type="transmembrane region" description="Helical" evidence="8">
    <location>
        <begin position="154"/>
        <end position="178"/>
    </location>
</feature>
<sequence>MDAAIKAPEKKHHITKGDVAAVAIGNAVEFYDFIVYTTFAVMIGKTFFPSDNAFSSLILSVSTFGIGFIARPLGAILIGTYADKTGRKPAMILTMLLMAVGTAGLILLPGYEKIGIAAPILLVVARLAQGLAWGGEAGPATTFIMEAAPQGKRAFYASWQIVAQGGAAITAGLIGYILSFCLNPQQQTDWGWRIAFGLGLCILPIAILMRRHLGETLKLEDKSEDHSTKGLLKEIFEHHSALILIGIFVLSGSTVTQYFLNYTTTYALTELHYGENFAMLATFVVGLGVVIFALIGGYCADRFGRRITIVVPRIILLVILWPGLYLVNQFNSIWVFFGVITIFTALQNISGAGIVIFLCECFPKRLRATGFSISYALGISLFGGTAQIIVTWILELTGNPASPAFYLIFTNILCLGAVFLSRNKKVH</sequence>
<evidence type="ECO:0000313" key="10">
    <source>
        <dbReference type="EMBL" id="OLY43387.1"/>
    </source>
</evidence>
<evidence type="ECO:0000256" key="7">
    <source>
        <dbReference type="ARBA" id="ARBA00023136"/>
    </source>
</evidence>
<evidence type="ECO:0000313" key="11">
    <source>
        <dbReference type="Proteomes" id="UP000187344"/>
    </source>
</evidence>
<dbReference type="InterPro" id="IPR051084">
    <property type="entry name" value="H+-coupled_symporters"/>
</dbReference>
<dbReference type="InterPro" id="IPR036259">
    <property type="entry name" value="MFS_trans_sf"/>
</dbReference>
<dbReference type="FunFam" id="1.20.1250.20:FF:000001">
    <property type="entry name" value="Dicarboxylate MFS transporter"/>
    <property type="match status" value="1"/>
</dbReference>
<keyword evidence="5" id="KW-0769">Symport</keyword>
<dbReference type="InterPro" id="IPR020846">
    <property type="entry name" value="MFS_dom"/>
</dbReference>
<feature type="transmembrane region" description="Helical" evidence="8">
    <location>
        <begin position="90"/>
        <end position="108"/>
    </location>
</feature>
<comment type="caution">
    <text evidence="10">The sequence shown here is derived from an EMBL/GenBank/DDBJ whole genome shotgun (WGS) entry which is preliminary data.</text>
</comment>
<dbReference type="RefSeq" id="WP_075870255.1">
    <property type="nucleotide sequence ID" value="NZ_CALYQA010000001.1"/>
</dbReference>
<keyword evidence="3" id="KW-1003">Cell membrane</keyword>
<evidence type="ECO:0000256" key="3">
    <source>
        <dbReference type="ARBA" id="ARBA00022475"/>
    </source>
</evidence>